<evidence type="ECO:0000259" key="2">
    <source>
        <dbReference type="Pfam" id="PF03795"/>
    </source>
</evidence>
<dbReference type="Proteomes" id="UP000219335">
    <property type="component" value="Unassembled WGS sequence"/>
</dbReference>
<sequence length="143" mass="15656">MRYMIIVKASLDSEAGVMPEEQLIAEMAKFHEELAAAGVLLDASGLQASSKGWRIQYSGSKRMLVDGTFTETKELIAGYTLIQVASKAEALEWSKRFPNPAGEGRDCEIEVRQLFELDDFEPSEAVCLASITIADFATIMMAG</sequence>
<gene>
    <name evidence="3" type="ORF">SAMN06297164_3146</name>
</gene>
<dbReference type="PANTHER" id="PTHR35174:SF4">
    <property type="entry name" value="BLL7163 PROTEIN"/>
    <property type="match status" value="1"/>
</dbReference>
<accession>A0A286AGN6</accession>
<evidence type="ECO:0000313" key="3">
    <source>
        <dbReference type="EMBL" id="SOD21065.1"/>
    </source>
</evidence>
<dbReference type="InterPro" id="IPR005545">
    <property type="entry name" value="YCII"/>
</dbReference>
<name>A0A286AGN6_9PROT</name>
<proteinExistence type="inferred from homology"/>
<organism evidence="3 4">
    <name type="scientific">Nitrosomonas ureae</name>
    <dbReference type="NCBI Taxonomy" id="44577"/>
    <lineage>
        <taxon>Bacteria</taxon>
        <taxon>Pseudomonadati</taxon>
        <taxon>Pseudomonadota</taxon>
        <taxon>Betaproteobacteria</taxon>
        <taxon>Nitrosomonadales</taxon>
        <taxon>Nitrosomonadaceae</taxon>
        <taxon>Nitrosomonas</taxon>
    </lineage>
</organism>
<dbReference type="Pfam" id="PF03795">
    <property type="entry name" value="YCII"/>
    <property type="match status" value="1"/>
</dbReference>
<dbReference type="PANTHER" id="PTHR35174">
    <property type="entry name" value="BLL7171 PROTEIN-RELATED"/>
    <property type="match status" value="1"/>
</dbReference>
<dbReference type="EMBL" id="OCMU01000002">
    <property type="protein sequence ID" value="SOD21065.1"/>
    <property type="molecule type" value="Genomic_DNA"/>
</dbReference>
<dbReference type="SUPFAM" id="SSF54909">
    <property type="entry name" value="Dimeric alpha+beta barrel"/>
    <property type="match status" value="1"/>
</dbReference>
<dbReference type="AlphaFoldDB" id="A0A286AGN6"/>
<dbReference type="InterPro" id="IPR011008">
    <property type="entry name" value="Dimeric_a/b-barrel"/>
</dbReference>
<dbReference type="Gene3D" id="3.30.70.1060">
    <property type="entry name" value="Dimeric alpha+beta barrel"/>
    <property type="match status" value="1"/>
</dbReference>
<comment type="similarity">
    <text evidence="1">Belongs to the YciI family.</text>
</comment>
<evidence type="ECO:0000256" key="1">
    <source>
        <dbReference type="ARBA" id="ARBA00007689"/>
    </source>
</evidence>
<evidence type="ECO:0000313" key="4">
    <source>
        <dbReference type="Proteomes" id="UP000219335"/>
    </source>
</evidence>
<dbReference type="RefSeq" id="WP_097106903.1">
    <property type="nucleotide sequence ID" value="NZ_OCMU01000002.1"/>
</dbReference>
<reference evidence="3 4" key="1">
    <citation type="submission" date="2017-09" db="EMBL/GenBank/DDBJ databases">
        <authorList>
            <person name="Ehlers B."/>
            <person name="Leendertz F.H."/>
        </authorList>
    </citation>
    <scope>NUCLEOTIDE SEQUENCE [LARGE SCALE GENOMIC DNA]</scope>
    <source>
        <strain evidence="3 4">Nm42</strain>
    </source>
</reference>
<feature type="domain" description="YCII-related" evidence="2">
    <location>
        <begin position="1"/>
        <end position="102"/>
    </location>
</feature>
<protein>
    <submittedName>
        <fullName evidence="3">Uncharacterized conserved protein</fullName>
    </submittedName>
</protein>